<dbReference type="OrthoDB" id="4303577at2"/>
<sequence>MPNQTITPEAAHAPHAPHATGRERFAAATLWLPVIAVSVTATLWYDRLPAMLPKQWNGAEVTSTAGTEIMIGITGAIALLGAIAGLIAVSDAAADIRRGLVLAAGCAAGLAAGVWLVTAGLVIATGSAEPDAGAWPLLAALAMGYGLIPFALSPRRPQHREPTTADPATVPLGATESGAWFTTMTVPMFLWLAGGLAVGAVALAVFSVLENGAGAGGVFTLLLTAGICLTFARLRVSVDRRGLRVVSSLLRLPIKQIALDQVASARAETIRPGEWGGWGYRILPGRSAIVLTSGPGIVVERQNGTLFAVTVPDPALPAALLTTLAAR</sequence>
<organism evidence="2 3">
    <name type="scientific">Cryobacterium lactosi</name>
    <dbReference type="NCBI Taxonomy" id="1259202"/>
    <lineage>
        <taxon>Bacteria</taxon>
        <taxon>Bacillati</taxon>
        <taxon>Actinomycetota</taxon>
        <taxon>Actinomycetes</taxon>
        <taxon>Micrococcales</taxon>
        <taxon>Microbacteriaceae</taxon>
        <taxon>Cryobacterium</taxon>
    </lineage>
</organism>
<proteinExistence type="predicted"/>
<evidence type="ECO:0000313" key="3">
    <source>
        <dbReference type="Proteomes" id="UP000298468"/>
    </source>
</evidence>
<keyword evidence="1" id="KW-1133">Transmembrane helix</keyword>
<evidence type="ECO:0000256" key="1">
    <source>
        <dbReference type="SAM" id="Phobius"/>
    </source>
</evidence>
<evidence type="ECO:0008006" key="4">
    <source>
        <dbReference type="Google" id="ProtNLM"/>
    </source>
</evidence>
<dbReference type="AlphaFoldDB" id="A0A4R9BPV0"/>
<keyword evidence="3" id="KW-1185">Reference proteome</keyword>
<accession>A0A4R9BPV0</accession>
<feature type="transmembrane region" description="Helical" evidence="1">
    <location>
        <begin position="65"/>
        <end position="88"/>
    </location>
</feature>
<feature type="transmembrane region" description="Helical" evidence="1">
    <location>
        <begin position="189"/>
        <end position="209"/>
    </location>
</feature>
<gene>
    <name evidence="2" type="ORF">E3T61_12400</name>
</gene>
<feature type="transmembrane region" description="Helical" evidence="1">
    <location>
        <begin position="100"/>
        <end position="126"/>
    </location>
</feature>
<keyword evidence="1" id="KW-0472">Membrane</keyword>
<keyword evidence="1" id="KW-0812">Transmembrane</keyword>
<dbReference type="EMBL" id="SOHM01000029">
    <property type="protein sequence ID" value="TFD88619.1"/>
    <property type="molecule type" value="Genomic_DNA"/>
</dbReference>
<protein>
    <recommendedName>
        <fullName evidence="4">DUF1648 domain-containing protein</fullName>
    </recommendedName>
</protein>
<evidence type="ECO:0000313" key="2">
    <source>
        <dbReference type="EMBL" id="TFD88619.1"/>
    </source>
</evidence>
<dbReference type="Proteomes" id="UP000298468">
    <property type="component" value="Unassembled WGS sequence"/>
</dbReference>
<dbReference type="RefSeq" id="WP_134641164.1">
    <property type="nucleotide sequence ID" value="NZ_SOHM01000029.1"/>
</dbReference>
<feature type="transmembrane region" description="Helical" evidence="1">
    <location>
        <begin position="25"/>
        <end position="45"/>
    </location>
</feature>
<feature type="transmembrane region" description="Helical" evidence="1">
    <location>
        <begin position="215"/>
        <end position="234"/>
    </location>
</feature>
<name>A0A4R9BPV0_9MICO</name>
<feature type="transmembrane region" description="Helical" evidence="1">
    <location>
        <begin position="132"/>
        <end position="152"/>
    </location>
</feature>
<reference evidence="2 3" key="1">
    <citation type="submission" date="2019-03" db="EMBL/GenBank/DDBJ databases">
        <title>Genomics of glacier-inhabiting Cryobacterium strains.</title>
        <authorList>
            <person name="Liu Q."/>
            <person name="Xin Y.-H."/>
        </authorList>
    </citation>
    <scope>NUCLEOTIDE SEQUENCE [LARGE SCALE GENOMIC DNA]</scope>
    <source>
        <strain evidence="2 3">Sr59</strain>
    </source>
</reference>
<comment type="caution">
    <text evidence="2">The sequence shown here is derived from an EMBL/GenBank/DDBJ whole genome shotgun (WGS) entry which is preliminary data.</text>
</comment>